<dbReference type="CDD" id="cd06091">
    <property type="entry name" value="KOW_NusG"/>
    <property type="match status" value="1"/>
</dbReference>
<proteinExistence type="predicted"/>
<dbReference type="SUPFAM" id="SSF50104">
    <property type="entry name" value="Translation proteins SH3-like domain"/>
    <property type="match status" value="1"/>
</dbReference>
<dbReference type="InterPro" id="IPR006645">
    <property type="entry name" value="NGN-like_dom"/>
</dbReference>
<dbReference type="OrthoDB" id="9790639at2"/>
<evidence type="ECO:0000256" key="1">
    <source>
        <dbReference type="ARBA" id="ARBA00022814"/>
    </source>
</evidence>
<dbReference type="GO" id="GO:0005829">
    <property type="term" value="C:cytosol"/>
    <property type="evidence" value="ECO:0007669"/>
    <property type="project" value="TreeGrafter"/>
</dbReference>
<evidence type="ECO:0000313" key="6">
    <source>
        <dbReference type="Proteomes" id="UP000220527"/>
    </source>
</evidence>
<gene>
    <name evidence="5" type="ORF">CJ255_19965</name>
</gene>
<feature type="domain" description="NusG-like N-terminal" evidence="4">
    <location>
        <begin position="24"/>
        <end position="121"/>
    </location>
</feature>
<dbReference type="Pfam" id="PF02357">
    <property type="entry name" value="NusG"/>
    <property type="match status" value="1"/>
</dbReference>
<evidence type="ECO:0000259" key="4">
    <source>
        <dbReference type="SMART" id="SM00738"/>
    </source>
</evidence>
<keyword evidence="2" id="KW-0805">Transcription regulation</keyword>
<dbReference type="AlphaFoldDB" id="A0A2A6RDV5"/>
<sequence length="188" mass="20960">MGTPCSAIYNLQSAIYNPQRNSKVIHWYALQTKPQKAPLVSQQLTARNIPVFAPQLTIKPVNPRARSVRPLFPGYVFVRTDLDSVGQSFFQYLPCAVGLVSFGGVPAVVEPELLREIEQRLAQINAAGGESFMKFRPGDRVRIEHGPFAGLEAIFDGRLRDSERVRVLIELIGQRQIVLELNVGYVVS</sequence>
<keyword evidence="3" id="KW-0804">Transcription</keyword>
<dbReference type="SUPFAM" id="SSF82679">
    <property type="entry name" value="N-utilization substance G protein NusG, N-terminal domain"/>
    <property type="match status" value="1"/>
</dbReference>
<dbReference type="PANTHER" id="PTHR30265:SF7">
    <property type="entry name" value="TRANSCRIPTION ANTITERMINATION PROTEIN RFAH"/>
    <property type="match status" value="1"/>
</dbReference>
<dbReference type="EMBL" id="NQWI01000160">
    <property type="protein sequence ID" value="PDW00962.1"/>
    <property type="molecule type" value="Genomic_DNA"/>
</dbReference>
<reference evidence="6" key="1">
    <citation type="submission" date="2017-08" db="EMBL/GenBank/DDBJ databases">
        <authorList>
            <person name="Grouzdev D.S."/>
            <person name="Gaisin V.A."/>
            <person name="Rysina M.S."/>
            <person name="Gorlenko V.M."/>
        </authorList>
    </citation>
    <scope>NUCLEOTIDE SEQUENCE [LARGE SCALE GENOMIC DNA]</scope>
    <source>
        <strain evidence="6">Kir15-3F</strain>
    </source>
</reference>
<protein>
    <recommendedName>
        <fullName evidence="4">NusG-like N-terminal domain-containing protein</fullName>
    </recommendedName>
</protein>
<dbReference type="GO" id="GO:0031564">
    <property type="term" value="P:transcription antitermination"/>
    <property type="evidence" value="ECO:0007669"/>
    <property type="project" value="UniProtKB-KW"/>
</dbReference>
<dbReference type="GO" id="GO:0006354">
    <property type="term" value="P:DNA-templated transcription elongation"/>
    <property type="evidence" value="ECO:0007669"/>
    <property type="project" value="InterPro"/>
</dbReference>
<keyword evidence="6" id="KW-1185">Reference proteome</keyword>
<dbReference type="SMART" id="SM00738">
    <property type="entry name" value="NGN"/>
    <property type="match status" value="1"/>
</dbReference>
<dbReference type="Gene3D" id="3.30.70.940">
    <property type="entry name" value="NusG, N-terminal domain"/>
    <property type="match status" value="1"/>
</dbReference>
<evidence type="ECO:0000313" key="5">
    <source>
        <dbReference type="EMBL" id="PDW00962.1"/>
    </source>
</evidence>
<organism evidence="5 6">
    <name type="scientific">Candidatus Viridilinea mediisalina</name>
    <dbReference type="NCBI Taxonomy" id="2024553"/>
    <lineage>
        <taxon>Bacteria</taxon>
        <taxon>Bacillati</taxon>
        <taxon>Chloroflexota</taxon>
        <taxon>Chloroflexia</taxon>
        <taxon>Chloroflexales</taxon>
        <taxon>Chloroflexineae</taxon>
        <taxon>Oscillochloridaceae</taxon>
        <taxon>Candidatus Viridilinea</taxon>
    </lineage>
</organism>
<comment type="caution">
    <text evidence="5">The sequence shown here is derived from an EMBL/GenBank/DDBJ whole genome shotgun (WGS) entry which is preliminary data.</text>
</comment>
<accession>A0A2A6RDV5</accession>
<keyword evidence="1" id="KW-0889">Transcription antitermination</keyword>
<name>A0A2A6RDV5_9CHLR</name>
<dbReference type="Proteomes" id="UP000220527">
    <property type="component" value="Unassembled WGS sequence"/>
</dbReference>
<dbReference type="InterPro" id="IPR043425">
    <property type="entry name" value="NusG-like"/>
</dbReference>
<dbReference type="InterPro" id="IPR008991">
    <property type="entry name" value="Translation_prot_SH3-like_sf"/>
</dbReference>
<dbReference type="InterPro" id="IPR036735">
    <property type="entry name" value="NGN_dom_sf"/>
</dbReference>
<dbReference type="PANTHER" id="PTHR30265">
    <property type="entry name" value="RHO-INTERACTING TRANSCRIPTION TERMINATION FACTOR NUSG"/>
    <property type="match status" value="1"/>
</dbReference>
<evidence type="ECO:0000256" key="2">
    <source>
        <dbReference type="ARBA" id="ARBA00023015"/>
    </source>
</evidence>
<evidence type="ECO:0000256" key="3">
    <source>
        <dbReference type="ARBA" id="ARBA00023163"/>
    </source>
</evidence>